<accession>A0A1G8IWI3</accession>
<protein>
    <submittedName>
        <fullName evidence="3">NADPH:quinone reductase</fullName>
    </submittedName>
</protein>
<keyword evidence="4" id="KW-1185">Reference proteome</keyword>
<dbReference type="GO" id="GO:0003730">
    <property type="term" value="F:mRNA 3'-UTR binding"/>
    <property type="evidence" value="ECO:0007669"/>
    <property type="project" value="TreeGrafter"/>
</dbReference>
<dbReference type="InterPro" id="IPR036291">
    <property type="entry name" value="NAD(P)-bd_dom_sf"/>
</dbReference>
<dbReference type="AlphaFoldDB" id="A0A1G8IWI3"/>
<dbReference type="CDD" id="cd08253">
    <property type="entry name" value="zeta_crystallin"/>
    <property type="match status" value="1"/>
</dbReference>
<dbReference type="InterPro" id="IPR051603">
    <property type="entry name" value="Zinc-ADH_QOR/CCCR"/>
</dbReference>
<reference evidence="3 4" key="1">
    <citation type="submission" date="2017-09" db="EMBL/GenBank/DDBJ databases">
        <title>Bacterial strain isolated from the female urinary microbiota.</title>
        <authorList>
            <person name="Thomas-White K."/>
            <person name="Kumar N."/>
            <person name="Forster S."/>
            <person name="Putonti C."/>
            <person name="Lawley T."/>
            <person name="Wolfe A.J."/>
        </authorList>
    </citation>
    <scope>NUCLEOTIDE SEQUENCE [LARGE SCALE GENOMIC DNA]</scope>
    <source>
        <strain evidence="3 4">UMB0852</strain>
    </source>
</reference>
<dbReference type="GO" id="GO:0005829">
    <property type="term" value="C:cytosol"/>
    <property type="evidence" value="ECO:0007669"/>
    <property type="project" value="TreeGrafter"/>
</dbReference>
<dbReference type="Gene3D" id="3.90.180.10">
    <property type="entry name" value="Medium-chain alcohol dehydrogenases, catalytic domain"/>
    <property type="match status" value="1"/>
</dbReference>
<dbReference type="RefSeq" id="WP_092083880.1">
    <property type="nucleotide sequence ID" value="NZ_FNEL01000002.1"/>
</dbReference>
<dbReference type="EMBL" id="PNHE01000001">
    <property type="protein sequence ID" value="PMC59219.1"/>
    <property type="molecule type" value="Genomic_DNA"/>
</dbReference>
<sequence>MMKSIVVSQFGQADQLKYEDNELPQLKDNQVQVKLAYAGINPVETYIRTGEYAFKPDLPWTPGFDGAGVVEGVGANVTRFKEGDHVFVAALNHNDNSGTYSEQVVVDEMCVEPLGEVAFDKGASLGLNALTAYRATMTKGQVSKEDVVLINGASGGVGMIALQLAKIEGATVIATASHEDDQKRLLALGADHVMDHLSNLTKDQVGQFKEEFKPTLIIETLANKNLELDLEVVKPHGRIVLIGSKGTIEVTPRFIMGKELQVLGMGIWEATKEEHRDSLSHLGKLLRTEKIDPIVGKVFDLKDASKAHQAIEEGKTKFGKTLLKIEN</sequence>
<comment type="caution">
    <text evidence="3">The sequence shown here is derived from an EMBL/GenBank/DDBJ whole genome shotgun (WGS) entry which is preliminary data.</text>
</comment>
<dbReference type="Proteomes" id="UP000235682">
    <property type="component" value="Unassembled WGS sequence"/>
</dbReference>
<dbReference type="PANTHER" id="PTHR44154">
    <property type="entry name" value="QUINONE OXIDOREDUCTASE"/>
    <property type="match status" value="1"/>
</dbReference>
<dbReference type="GO" id="GO:0070402">
    <property type="term" value="F:NADPH binding"/>
    <property type="evidence" value="ECO:0007669"/>
    <property type="project" value="TreeGrafter"/>
</dbReference>
<dbReference type="InterPro" id="IPR013154">
    <property type="entry name" value="ADH-like_N"/>
</dbReference>
<dbReference type="STRING" id="84521.SAMN04487994_100258"/>
<evidence type="ECO:0000313" key="3">
    <source>
        <dbReference type="EMBL" id="PMC59219.1"/>
    </source>
</evidence>
<name>A0A1G8IWI3_9LACT</name>
<dbReference type="SUPFAM" id="SSF50129">
    <property type="entry name" value="GroES-like"/>
    <property type="match status" value="1"/>
</dbReference>
<organism evidence="3 4">
    <name type="scientific">Dolosicoccus paucivorans</name>
    <dbReference type="NCBI Taxonomy" id="84521"/>
    <lineage>
        <taxon>Bacteria</taxon>
        <taxon>Bacillati</taxon>
        <taxon>Bacillota</taxon>
        <taxon>Bacilli</taxon>
        <taxon>Lactobacillales</taxon>
        <taxon>Aerococcaceae</taxon>
        <taxon>Dolosicoccus</taxon>
    </lineage>
</organism>
<dbReference type="InterPro" id="IPR011032">
    <property type="entry name" value="GroES-like_sf"/>
</dbReference>
<dbReference type="GO" id="GO:0003960">
    <property type="term" value="F:quinone reductase (NADPH) activity"/>
    <property type="evidence" value="ECO:0007669"/>
    <property type="project" value="TreeGrafter"/>
</dbReference>
<evidence type="ECO:0000313" key="4">
    <source>
        <dbReference type="Proteomes" id="UP000235682"/>
    </source>
</evidence>
<keyword evidence="1" id="KW-0521">NADP</keyword>
<proteinExistence type="predicted"/>
<dbReference type="OrthoDB" id="9792162at2"/>
<feature type="domain" description="Enoyl reductase (ER)" evidence="2">
    <location>
        <begin position="11"/>
        <end position="323"/>
    </location>
</feature>
<dbReference type="SMART" id="SM00829">
    <property type="entry name" value="PKS_ER"/>
    <property type="match status" value="1"/>
</dbReference>
<dbReference type="InterPro" id="IPR013149">
    <property type="entry name" value="ADH-like_C"/>
</dbReference>
<evidence type="ECO:0000259" key="2">
    <source>
        <dbReference type="SMART" id="SM00829"/>
    </source>
</evidence>
<dbReference type="SUPFAM" id="SSF51735">
    <property type="entry name" value="NAD(P)-binding Rossmann-fold domains"/>
    <property type="match status" value="1"/>
</dbReference>
<dbReference type="InterPro" id="IPR020843">
    <property type="entry name" value="ER"/>
</dbReference>
<evidence type="ECO:0000256" key="1">
    <source>
        <dbReference type="ARBA" id="ARBA00022857"/>
    </source>
</evidence>
<dbReference type="Pfam" id="PF08240">
    <property type="entry name" value="ADH_N"/>
    <property type="match status" value="1"/>
</dbReference>
<dbReference type="Gene3D" id="3.40.50.720">
    <property type="entry name" value="NAD(P)-binding Rossmann-like Domain"/>
    <property type="match status" value="1"/>
</dbReference>
<dbReference type="PANTHER" id="PTHR44154:SF1">
    <property type="entry name" value="QUINONE OXIDOREDUCTASE"/>
    <property type="match status" value="1"/>
</dbReference>
<gene>
    <name evidence="3" type="ORF">CJ205_00500</name>
</gene>
<dbReference type="Pfam" id="PF00107">
    <property type="entry name" value="ADH_zinc_N"/>
    <property type="match status" value="1"/>
</dbReference>